<dbReference type="AlphaFoldDB" id="A0A5M9N981"/>
<proteinExistence type="predicted"/>
<dbReference type="EMBL" id="VXJS01000018">
    <property type="protein sequence ID" value="KAA8666537.1"/>
    <property type="molecule type" value="Genomic_DNA"/>
</dbReference>
<accession>A0A5M9N981</accession>
<reference evidence="1 2" key="1">
    <citation type="submission" date="2019-09" db="EMBL/GenBank/DDBJ databases">
        <title>Draft genome sequence of various Type strains from the CCUG.</title>
        <authorList>
            <person name="Pineiro-Iglesias B."/>
            <person name="Tunovic T."/>
            <person name="Unosson C."/>
            <person name="Inganas E."/>
            <person name="Ohlen M."/>
            <person name="Cardew S."/>
            <person name="Jensie-Markopoulos S."/>
            <person name="Salva-Serra F."/>
            <person name="Jaen-Luchoro D."/>
            <person name="Karlsson R."/>
            <person name="Svensson-Stadler L."/>
            <person name="Chun J."/>
            <person name="Moore E."/>
        </authorList>
    </citation>
    <scope>NUCLEOTIDE SEQUENCE [LARGE SCALE GENOMIC DNA]</scope>
    <source>
        <strain evidence="1 2">CCUG 56969T</strain>
    </source>
</reference>
<keyword evidence="2" id="KW-1185">Reference proteome</keyword>
<name>A0A5M9N981_9VIBR</name>
<dbReference type="Proteomes" id="UP000322521">
    <property type="component" value="Unassembled WGS sequence"/>
</dbReference>
<gene>
    <name evidence="1" type="ORF">F4W18_22840</name>
</gene>
<protein>
    <submittedName>
        <fullName evidence="1">Glucose-inhibited division protein A</fullName>
    </submittedName>
</protein>
<organism evidence="1 2">
    <name type="scientific">Vibrio gigantis</name>
    <dbReference type="NCBI Taxonomy" id="296199"/>
    <lineage>
        <taxon>Bacteria</taxon>
        <taxon>Pseudomonadati</taxon>
        <taxon>Pseudomonadota</taxon>
        <taxon>Gammaproteobacteria</taxon>
        <taxon>Vibrionales</taxon>
        <taxon>Vibrionaceae</taxon>
        <taxon>Vibrio</taxon>
    </lineage>
</organism>
<evidence type="ECO:0000313" key="1">
    <source>
        <dbReference type="EMBL" id="KAA8666537.1"/>
    </source>
</evidence>
<evidence type="ECO:0000313" key="2">
    <source>
        <dbReference type="Proteomes" id="UP000322521"/>
    </source>
</evidence>
<comment type="caution">
    <text evidence="1">The sequence shown here is derived from an EMBL/GenBank/DDBJ whole genome shotgun (WGS) entry which is preliminary data.</text>
</comment>
<sequence>MILSTTKIENRSLISDVFEKKLFTIAVFRDKKSGISRFFREERG</sequence>